<accession>A0AAE1CN16</accession>
<evidence type="ECO:0000256" key="1">
    <source>
        <dbReference type="SAM" id="MobiDB-lite"/>
    </source>
</evidence>
<protein>
    <submittedName>
        <fullName evidence="2">Uncharacterized protein</fullName>
    </submittedName>
</protein>
<name>A0AAE1CN16_9GAST</name>
<reference evidence="2" key="1">
    <citation type="journal article" date="2023" name="G3 (Bethesda)">
        <title>A reference genome for the long-term kleptoplast-retaining sea slug Elysia crispata morphotype clarki.</title>
        <authorList>
            <person name="Eastman K.E."/>
            <person name="Pendleton A.L."/>
            <person name="Shaikh M.A."/>
            <person name="Suttiyut T."/>
            <person name="Ogas R."/>
            <person name="Tomko P."/>
            <person name="Gavelis G."/>
            <person name="Widhalm J.R."/>
            <person name="Wisecaver J.H."/>
        </authorList>
    </citation>
    <scope>NUCLEOTIDE SEQUENCE</scope>
    <source>
        <strain evidence="2">ECLA1</strain>
    </source>
</reference>
<keyword evidence="3" id="KW-1185">Reference proteome</keyword>
<evidence type="ECO:0000313" key="3">
    <source>
        <dbReference type="Proteomes" id="UP001283361"/>
    </source>
</evidence>
<organism evidence="2 3">
    <name type="scientific">Elysia crispata</name>
    <name type="common">lettuce slug</name>
    <dbReference type="NCBI Taxonomy" id="231223"/>
    <lineage>
        <taxon>Eukaryota</taxon>
        <taxon>Metazoa</taxon>
        <taxon>Spiralia</taxon>
        <taxon>Lophotrochozoa</taxon>
        <taxon>Mollusca</taxon>
        <taxon>Gastropoda</taxon>
        <taxon>Heterobranchia</taxon>
        <taxon>Euthyneura</taxon>
        <taxon>Panpulmonata</taxon>
        <taxon>Sacoglossa</taxon>
        <taxon>Placobranchoidea</taxon>
        <taxon>Plakobranchidae</taxon>
        <taxon>Elysia</taxon>
    </lineage>
</organism>
<proteinExistence type="predicted"/>
<dbReference type="Proteomes" id="UP001283361">
    <property type="component" value="Unassembled WGS sequence"/>
</dbReference>
<comment type="caution">
    <text evidence="2">The sequence shown here is derived from an EMBL/GenBank/DDBJ whole genome shotgun (WGS) entry which is preliminary data.</text>
</comment>
<dbReference type="AlphaFoldDB" id="A0AAE1CN16"/>
<gene>
    <name evidence="2" type="ORF">RRG08_040069</name>
</gene>
<evidence type="ECO:0000313" key="2">
    <source>
        <dbReference type="EMBL" id="KAK3719766.1"/>
    </source>
</evidence>
<dbReference type="EMBL" id="JAWDGP010007412">
    <property type="protein sequence ID" value="KAK3719766.1"/>
    <property type="molecule type" value="Genomic_DNA"/>
</dbReference>
<sequence length="284" mass="32362">MSVEKWVKATILPCVQLDPNQLRPPLKIVKFIPKRPQWAARPGQRLLSHIQRVFPQVVVKTLGLISQSKQCQIEKSHPVDCRHRSARLSLQLCRLGPTLTLVYCPKSLKSTEDRNRGVHHRPVRIPGSASEDSPRESQIEQRRPRPGFVPQCLATINRWFGLQKLTPRRAFNTPLQRGLLISRSPSPMANWLGPLLNVQQLLAQYSLGDTAIKNKTLYIPVHSTEKPDRNLIIEHVNSVRRRQVGKSPHCCTTCGRSDTIPRPADQCPKYDIYRQEPRSVNGDQ</sequence>
<feature type="region of interest" description="Disordered" evidence="1">
    <location>
        <begin position="112"/>
        <end position="144"/>
    </location>
</feature>
<feature type="compositionally biased region" description="Basic and acidic residues" evidence="1">
    <location>
        <begin position="132"/>
        <end position="143"/>
    </location>
</feature>